<dbReference type="EMBL" id="UAUF01000012">
    <property type="protein sequence ID" value="SPZ07493.1"/>
    <property type="molecule type" value="Genomic_DNA"/>
</dbReference>
<protein>
    <recommendedName>
        <fullName evidence="4">Phage protein</fullName>
    </recommendedName>
</protein>
<evidence type="ECO:0000256" key="1">
    <source>
        <dbReference type="SAM" id="MobiDB-lite"/>
    </source>
</evidence>
<dbReference type="AlphaFoldDB" id="A0A2X2CKA0"/>
<accession>A0A2X2CKA0</accession>
<evidence type="ECO:0008006" key="4">
    <source>
        <dbReference type="Google" id="ProtNLM"/>
    </source>
</evidence>
<feature type="region of interest" description="Disordered" evidence="1">
    <location>
        <begin position="10"/>
        <end position="52"/>
    </location>
</feature>
<sequence length="129" mass="13891">MPDIYDRAKATAARQLAPRSKGGKGLEMTLTKSVTGEYDPETGTTGGSTEIYEGSALRETYDEADINGTTILQSDVKFIVSPVQLTGADMPEITDGDKITFDGSTYSVKNVSPWNYAGLNIGFEVQARE</sequence>
<evidence type="ECO:0000313" key="2">
    <source>
        <dbReference type="EMBL" id="SPZ07493.1"/>
    </source>
</evidence>
<reference evidence="2 3" key="1">
    <citation type="submission" date="2018-06" db="EMBL/GenBank/DDBJ databases">
        <authorList>
            <consortium name="Pathogen Informatics"/>
            <person name="Doyle S."/>
        </authorList>
    </citation>
    <scope>NUCLEOTIDE SEQUENCE [LARGE SCALE GENOMIC DNA]</scope>
    <source>
        <strain evidence="2 3">NCTC11842</strain>
    </source>
</reference>
<evidence type="ECO:0000313" key="3">
    <source>
        <dbReference type="Proteomes" id="UP000250443"/>
    </source>
</evidence>
<name>A0A2X2CKA0_PSELU</name>
<dbReference type="Proteomes" id="UP000250443">
    <property type="component" value="Unassembled WGS sequence"/>
</dbReference>
<gene>
    <name evidence="2" type="ORF">NCTC11842_02357</name>
</gene>
<dbReference type="RefSeq" id="WP_112297789.1">
    <property type="nucleotide sequence ID" value="NZ_UAUF01000012.1"/>
</dbReference>
<organism evidence="2 3">
    <name type="scientific">Pseudomonas luteola</name>
    <dbReference type="NCBI Taxonomy" id="47886"/>
    <lineage>
        <taxon>Bacteria</taxon>
        <taxon>Pseudomonadati</taxon>
        <taxon>Pseudomonadota</taxon>
        <taxon>Gammaproteobacteria</taxon>
        <taxon>Pseudomonadales</taxon>
        <taxon>Pseudomonadaceae</taxon>
        <taxon>Pseudomonas</taxon>
    </lineage>
</organism>
<proteinExistence type="predicted"/>